<feature type="chain" id="PRO_5047163440" description="SbsA Ig-like domain-containing protein" evidence="3">
    <location>
        <begin position="25"/>
        <end position="491"/>
    </location>
</feature>
<dbReference type="RefSeq" id="WP_150277140.1">
    <property type="nucleotide sequence ID" value="NZ_BMFF01000001.1"/>
</dbReference>
<organism evidence="5 6">
    <name type="scientific">Halopseudomonas salina</name>
    <dbReference type="NCBI Taxonomy" id="1323744"/>
    <lineage>
        <taxon>Bacteria</taxon>
        <taxon>Pseudomonadati</taxon>
        <taxon>Pseudomonadota</taxon>
        <taxon>Gammaproteobacteria</taxon>
        <taxon>Pseudomonadales</taxon>
        <taxon>Pseudomonadaceae</taxon>
        <taxon>Halopseudomonas</taxon>
    </lineage>
</organism>
<feature type="signal peptide" evidence="3">
    <location>
        <begin position="1"/>
        <end position="24"/>
    </location>
</feature>
<evidence type="ECO:0000313" key="5">
    <source>
        <dbReference type="EMBL" id="GGC90546.1"/>
    </source>
</evidence>
<dbReference type="Pfam" id="PF11999">
    <property type="entry name" value="Ice_binding"/>
    <property type="match status" value="1"/>
</dbReference>
<reference evidence="6" key="1">
    <citation type="journal article" date="2019" name="Int. J. Syst. Evol. Microbiol.">
        <title>The Global Catalogue of Microorganisms (GCM) 10K type strain sequencing project: providing services to taxonomists for standard genome sequencing and annotation.</title>
        <authorList>
            <consortium name="The Broad Institute Genomics Platform"/>
            <consortium name="The Broad Institute Genome Sequencing Center for Infectious Disease"/>
            <person name="Wu L."/>
            <person name="Ma J."/>
        </authorList>
    </citation>
    <scope>NUCLEOTIDE SEQUENCE [LARGE SCALE GENOMIC DNA]</scope>
    <source>
        <strain evidence="6">CGMCC 1.12482</strain>
    </source>
</reference>
<dbReference type="Gene3D" id="2.60.40.1220">
    <property type="match status" value="2"/>
</dbReference>
<comment type="caution">
    <text evidence="5">The sequence shown here is derived from an EMBL/GenBank/DDBJ whole genome shotgun (WGS) entry which is preliminary data.</text>
</comment>
<proteinExistence type="inferred from homology"/>
<evidence type="ECO:0000256" key="1">
    <source>
        <dbReference type="ARBA" id="ARBA00005445"/>
    </source>
</evidence>
<dbReference type="InterPro" id="IPR032812">
    <property type="entry name" value="SbsA_Ig"/>
</dbReference>
<evidence type="ECO:0000313" key="6">
    <source>
        <dbReference type="Proteomes" id="UP000638188"/>
    </source>
</evidence>
<sequence>MKKSLPIARLLAVSAIVLSGLALAGCLGGGGGSSSDVAAPTTPALVQIADSDLIQAVRPISGSTSVDSNKNLAVTFNQDMDGSTINSTSFLLQGESGPAVIGAVSYDAPTRTAIFNPDSGLTDDTLYTATLTTDVEDALGVALEEDLSWQFTTGSTADAVAPTVSFSTADGATDVPVNRDITAVFSESVDPTTVTADSFTLETAGVLVSGTVSYTGSTAVFNPTAALLPGTLYTATLTTAITDLANPANALAANQSVDFTTAVAQALAQGPDPVPLGTAGNFVILSKTGITTTGVTAITGDIGVSPIDEAAITGFAQTRDSSNTFSESGLVTGKIYAANMASPTPTNLTTAISDMELAFNNAAGRSNPTATEVGAGDISNEIFAPGLYKWGTEVSASADFTFDGGANDVWIMQISQDLLLGTGVAVQLTGGARAENIFWQVSGQATLRTGATLKGILLSKTQIVMETGATFNGRALAQTLVTLDAVTATQP</sequence>
<keyword evidence="2 3" id="KW-0732">Signal</keyword>
<keyword evidence="6" id="KW-1185">Reference proteome</keyword>
<feature type="domain" description="SbsA Ig-like" evidence="4">
    <location>
        <begin position="158"/>
        <end position="261"/>
    </location>
</feature>
<gene>
    <name evidence="5" type="ORF">GCM10007418_07860</name>
</gene>
<dbReference type="InterPro" id="IPR014755">
    <property type="entry name" value="Cu-Rt/internalin_Ig-like"/>
</dbReference>
<protein>
    <recommendedName>
        <fullName evidence="4">SbsA Ig-like domain-containing protein</fullName>
    </recommendedName>
</protein>
<comment type="similarity">
    <text evidence="1">Belongs to the ice-binding protein family.</text>
</comment>
<dbReference type="PROSITE" id="PS51257">
    <property type="entry name" value="PROKAR_LIPOPROTEIN"/>
    <property type="match status" value="1"/>
</dbReference>
<evidence type="ECO:0000256" key="3">
    <source>
        <dbReference type="SAM" id="SignalP"/>
    </source>
</evidence>
<evidence type="ECO:0000259" key="4">
    <source>
        <dbReference type="Pfam" id="PF13205"/>
    </source>
</evidence>
<name>A0ABQ1P3T6_9GAMM</name>
<dbReference type="InterPro" id="IPR021884">
    <property type="entry name" value="Ice-bd_prot"/>
</dbReference>
<dbReference type="Pfam" id="PF13205">
    <property type="entry name" value="Big_5"/>
    <property type="match status" value="2"/>
</dbReference>
<accession>A0ABQ1P3T6</accession>
<dbReference type="EMBL" id="BMFF01000001">
    <property type="protein sequence ID" value="GGC90546.1"/>
    <property type="molecule type" value="Genomic_DNA"/>
</dbReference>
<dbReference type="Proteomes" id="UP000638188">
    <property type="component" value="Unassembled WGS sequence"/>
</dbReference>
<evidence type="ECO:0000256" key="2">
    <source>
        <dbReference type="ARBA" id="ARBA00022729"/>
    </source>
</evidence>
<feature type="domain" description="SbsA Ig-like" evidence="4">
    <location>
        <begin position="54"/>
        <end position="153"/>
    </location>
</feature>